<feature type="transmembrane region" description="Helical" evidence="1">
    <location>
        <begin position="202"/>
        <end position="222"/>
    </location>
</feature>
<evidence type="ECO:0000256" key="1">
    <source>
        <dbReference type="SAM" id="Phobius"/>
    </source>
</evidence>
<organism evidence="2 3">
    <name type="scientific">Candidatus Stercoripulliclostridium merdigallinarum</name>
    <dbReference type="NCBI Taxonomy" id="2840951"/>
    <lineage>
        <taxon>Bacteria</taxon>
        <taxon>Bacillati</taxon>
        <taxon>Bacillota</taxon>
        <taxon>Clostridia</taxon>
        <taxon>Eubacteriales</taxon>
        <taxon>Candidatus Stercoripulliclostridium</taxon>
    </lineage>
</organism>
<feature type="transmembrane region" description="Helical" evidence="1">
    <location>
        <begin position="27"/>
        <end position="44"/>
    </location>
</feature>
<dbReference type="EMBL" id="DVNF01000186">
    <property type="protein sequence ID" value="HIU61004.1"/>
    <property type="molecule type" value="Genomic_DNA"/>
</dbReference>
<protein>
    <submittedName>
        <fullName evidence="2">Uncharacterized protein</fullName>
    </submittedName>
</protein>
<reference evidence="2" key="2">
    <citation type="journal article" date="2021" name="PeerJ">
        <title>Extensive microbial diversity within the chicken gut microbiome revealed by metagenomics and culture.</title>
        <authorList>
            <person name="Gilroy R."/>
            <person name="Ravi A."/>
            <person name="Getino M."/>
            <person name="Pursley I."/>
            <person name="Horton D.L."/>
            <person name="Alikhan N.F."/>
            <person name="Baker D."/>
            <person name="Gharbi K."/>
            <person name="Hall N."/>
            <person name="Watson M."/>
            <person name="Adriaenssens E.M."/>
            <person name="Foster-Nyarko E."/>
            <person name="Jarju S."/>
            <person name="Secka A."/>
            <person name="Antonio M."/>
            <person name="Oren A."/>
            <person name="Chaudhuri R.R."/>
            <person name="La Ragione R."/>
            <person name="Hildebrand F."/>
            <person name="Pallen M.J."/>
        </authorList>
    </citation>
    <scope>NUCLEOTIDE SEQUENCE</scope>
    <source>
        <strain evidence="2">18911</strain>
    </source>
</reference>
<comment type="caution">
    <text evidence="2">The sequence shown here is derived from an EMBL/GenBank/DDBJ whole genome shotgun (WGS) entry which is preliminary data.</text>
</comment>
<keyword evidence="1" id="KW-0472">Membrane</keyword>
<accession>A0A9D1MJ64</accession>
<sequence length="242" mass="27566">MKAGHIFTAFLIASAVCLGTYEYLPSGIPLSLGGVSALLWLLIVKIRQGNERGSPEEMILLLALEGAEKQTRRLYSTLPDDKKIMIKPPYFVTETNGKKVAVAALYKFFDLNREDLAAAHRFCEKEGITRVIILTSGRKRSVLQLTTLLPEKFEFPTKRKVYKYLYNRNALPKRPQKNNNRIKSMSFEELTDLLFDPAKLKYYLLVAAVFLATSLLFSWYLYMAILPLTLAAATSFRRARRS</sequence>
<name>A0A9D1MJ64_9FIRM</name>
<keyword evidence="1" id="KW-1133">Transmembrane helix</keyword>
<evidence type="ECO:0000313" key="2">
    <source>
        <dbReference type="EMBL" id="HIU61004.1"/>
    </source>
</evidence>
<proteinExistence type="predicted"/>
<gene>
    <name evidence="2" type="ORF">IAB05_06395</name>
</gene>
<reference evidence="2" key="1">
    <citation type="submission" date="2020-10" db="EMBL/GenBank/DDBJ databases">
        <authorList>
            <person name="Gilroy R."/>
        </authorList>
    </citation>
    <scope>NUCLEOTIDE SEQUENCE</scope>
    <source>
        <strain evidence="2">18911</strain>
    </source>
</reference>
<dbReference type="AlphaFoldDB" id="A0A9D1MJ64"/>
<keyword evidence="1" id="KW-0812">Transmembrane</keyword>
<dbReference type="Proteomes" id="UP000824094">
    <property type="component" value="Unassembled WGS sequence"/>
</dbReference>
<evidence type="ECO:0000313" key="3">
    <source>
        <dbReference type="Proteomes" id="UP000824094"/>
    </source>
</evidence>